<protein>
    <submittedName>
        <fullName evidence="2">Malto-oligosyltrehalose synthase</fullName>
        <ecNumber evidence="2">5.4.99.15</ecNumber>
    </submittedName>
</protein>
<dbReference type="InterPro" id="IPR013797">
    <property type="entry name" value="Maltooligo_trehalose_synth_4"/>
</dbReference>
<gene>
    <name evidence="2" type="primary">treY</name>
    <name evidence="2" type="ORF">RDV89_19800</name>
</gene>
<dbReference type="RefSeq" id="WP_315735976.1">
    <property type="nucleotide sequence ID" value="NZ_JAVYII010000011.1"/>
</dbReference>
<dbReference type="PANTHER" id="PTHR10357:SF216">
    <property type="entry name" value="MALTOOLIGOSYL TREHALOSE SYNTHASE-RELATED"/>
    <property type="match status" value="1"/>
</dbReference>
<dbReference type="Proteomes" id="UP001268542">
    <property type="component" value="Unassembled WGS sequence"/>
</dbReference>
<keyword evidence="2" id="KW-0413">Isomerase</keyword>
<keyword evidence="3" id="KW-1185">Reference proteome</keyword>
<dbReference type="CDD" id="cd11336">
    <property type="entry name" value="AmyAc_MTSase"/>
    <property type="match status" value="1"/>
</dbReference>
<proteinExistence type="predicted"/>
<dbReference type="Gene3D" id="3.30.1590.10">
    <property type="entry name" value="Maltooligosyl trehalose synthase, domain 2"/>
    <property type="match status" value="1"/>
</dbReference>
<dbReference type="InterPro" id="IPR012767">
    <property type="entry name" value="Trehalose_TreY"/>
</dbReference>
<dbReference type="Gene3D" id="1.10.150.200">
    <property type="entry name" value="Maltooligosyl trehalose synthase, domain 3"/>
    <property type="match status" value="1"/>
</dbReference>
<evidence type="ECO:0000259" key="1">
    <source>
        <dbReference type="SMART" id="SM00642"/>
    </source>
</evidence>
<comment type="caution">
    <text evidence="2">The sequence shown here is derived from an EMBL/GenBank/DDBJ whole genome shotgun (WGS) entry which is preliminary data.</text>
</comment>
<dbReference type="Gene3D" id="1.10.10.470">
    <property type="entry name" value="Maltooligosyl trehalose synthase, domain 4"/>
    <property type="match status" value="1"/>
</dbReference>
<feature type="domain" description="Glycosyl hydrolase family 13 catalytic" evidence="1">
    <location>
        <begin position="12"/>
        <end position="574"/>
    </location>
</feature>
<dbReference type="NCBIfam" id="TIGR02401">
    <property type="entry name" value="trehalose_TreY"/>
    <property type="match status" value="1"/>
</dbReference>
<organism evidence="2 3">
    <name type="scientific">Nocardioides imazamoxiresistens</name>
    <dbReference type="NCBI Taxonomy" id="3231893"/>
    <lineage>
        <taxon>Bacteria</taxon>
        <taxon>Bacillati</taxon>
        <taxon>Actinomycetota</taxon>
        <taxon>Actinomycetes</taxon>
        <taxon>Propionibacteriales</taxon>
        <taxon>Nocardioidaceae</taxon>
        <taxon>Nocardioides</taxon>
    </lineage>
</organism>
<reference evidence="2 3" key="1">
    <citation type="submission" date="2023-08" db="EMBL/GenBank/DDBJ databases">
        <title>Nocardioides seae sp. nov., a bacterium isolated from a soil.</title>
        <authorList>
            <person name="Wang X."/>
        </authorList>
    </citation>
    <scope>NUCLEOTIDE SEQUENCE [LARGE SCALE GENOMIC DNA]</scope>
    <source>
        <strain evidence="2 3">YZH12</strain>
    </source>
</reference>
<dbReference type="PANTHER" id="PTHR10357">
    <property type="entry name" value="ALPHA-AMYLASE FAMILY MEMBER"/>
    <property type="match status" value="1"/>
</dbReference>
<sequence length="794" mass="85393">MPSTPPPPSRVPASTYRLQITSTFDLAAAARTLPYLHALGADWVYLSPLLEAEPGSDHGYDVVAHDRVDASRGGPAGLSALVARARSLGMGVLVDVVPNHVGVATPSANAWWWSLLAAGRTSPYADAFDVDWDAGGGRVRIPVVGDDDLLDGDVAGGRIDHLAVVDGELRYHDHRFPVAPGTLVAKGAGFDAQATHARQHYELVGWRTADDRLNYRRFFAVNTLAAVRVEDRRWFDASHAEILRWFAEGMVDGLRVDHPDGLRDPAGYLDDLAAATGGAYVLVEKILEHGEELPEGWATAGTTGYDAMALVDRLFVDPAGQEPLDVLETSLRGAPVDWTALVHERKRAIADGILGSEIRRIGREVGDLEGAGRDAVVDAVAELAAAMSVYRSYLPEGREHLDEAFGAARARRPDLAGTLDALVPVLTDPAHPAALRFQQTSGMVMAKGVEDTSFYRWSRLTSLNEVGGDPSVFSVAPAEFHEAMAHRQEHWPHAMTASSTHDTKRGEDVRARISVLAEVPEVWAGALRELLDLVPVPDPAFGSLLWQAVVGAWPGSAGPDLRRRLHAYAEKAMREAGDRTTWTDPDADYEKAVHAVVDAALDDRRVRRVLATLLDVVADPGWSNALGAKLVTLTVPGVPDVYQGSELWEQSLVDPDNRRPVDFDLRAEVLPALLGGVAPPLVGGVGDSGAVKMRVVAEALRLRRARPELFTSYTPVAAEGYAAQHVVAFDRGGAVTVATRLPVGLAGRGGWGDTRLALPEGTWTDRVSGRPVTSARLADLLADHPVALLVREDS</sequence>
<name>A0ABU3Q1E9_9ACTN</name>
<dbReference type="InterPro" id="IPR006047">
    <property type="entry name" value="GH13_cat_dom"/>
</dbReference>
<dbReference type="InterPro" id="IPR017853">
    <property type="entry name" value="GH"/>
</dbReference>
<dbReference type="EC" id="5.4.99.15" evidence="2"/>
<dbReference type="Pfam" id="PF00128">
    <property type="entry name" value="Alpha-amylase"/>
    <property type="match status" value="1"/>
</dbReference>
<evidence type="ECO:0000313" key="3">
    <source>
        <dbReference type="Proteomes" id="UP001268542"/>
    </source>
</evidence>
<dbReference type="SUPFAM" id="SSF51445">
    <property type="entry name" value="(Trans)glycosidases"/>
    <property type="match status" value="1"/>
</dbReference>
<dbReference type="GO" id="GO:0047470">
    <property type="term" value="F:(1,4)-alpha-D-glucan 1-alpha-D-glucosylmutase activity"/>
    <property type="evidence" value="ECO:0007669"/>
    <property type="project" value="UniProtKB-EC"/>
</dbReference>
<dbReference type="SMART" id="SM00642">
    <property type="entry name" value="Aamy"/>
    <property type="match status" value="1"/>
</dbReference>
<accession>A0ABU3Q1E9</accession>
<dbReference type="EMBL" id="JAVYII010000011">
    <property type="protein sequence ID" value="MDT9595342.1"/>
    <property type="molecule type" value="Genomic_DNA"/>
</dbReference>
<evidence type="ECO:0000313" key="2">
    <source>
        <dbReference type="EMBL" id="MDT9595342.1"/>
    </source>
</evidence>
<dbReference type="Gene3D" id="3.20.20.80">
    <property type="entry name" value="Glycosidases"/>
    <property type="match status" value="1"/>
</dbReference>